<evidence type="ECO:0000313" key="2">
    <source>
        <dbReference type="EMBL" id="GHI81984.1"/>
    </source>
</evidence>
<reference evidence="3" key="1">
    <citation type="submission" date="2023-07" db="EMBL/GenBank/DDBJ databases">
        <title>Whole genome shotgun sequence of Streptomyces spororaveus NBRC 15456.</title>
        <authorList>
            <person name="Komaki H."/>
            <person name="Tamura T."/>
        </authorList>
    </citation>
    <scope>NUCLEOTIDE SEQUENCE [LARGE SCALE GENOMIC DNA]</scope>
    <source>
        <strain evidence="3">NBRC 15456</strain>
    </source>
</reference>
<proteinExistence type="predicted"/>
<organism evidence="2 3">
    <name type="scientific">Streptomyces spororaveus</name>
    <dbReference type="NCBI Taxonomy" id="284039"/>
    <lineage>
        <taxon>Bacteria</taxon>
        <taxon>Bacillati</taxon>
        <taxon>Actinomycetota</taxon>
        <taxon>Actinomycetes</taxon>
        <taxon>Kitasatosporales</taxon>
        <taxon>Streptomycetaceae</taxon>
        <taxon>Streptomyces</taxon>
    </lineage>
</organism>
<evidence type="ECO:0000313" key="3">
    <source>
        <dbReference type="Proteomes" id="UP000608522"/>
    </source>
</evidence>
<feature type="compositionally biased region" description="Basic residues" evidence="1">
    <location>
        <begin position="49"/>
        <end position="58"/>
    </location>
</feature>
<name>A0ABQ3TNH1_9ACTN</name>
<sequence length="77" mass="7810">MTATAVRQERANAFATPCLSGGGGGRGTGRGCGGGGGPGGGTGMDKRTPRGHRHRHMYGCHGSEPFDIARSRVRSVA</sequence>
<dbReference type="Proteomes" id="UP000608522">
    <property type="component" value="Unassembled WGS sequence"/>
</dbReference>
<protein>
    <submittedName>
        <fullName evidence="2">Uncharacterized protein</fullName>
    </submittedName>
</protein>
<evidence type="ECO:0000256" key="1">
    <source>
        <dbReference type="SAM" id="MobiDB-lite"/>
    </source>
</evidence>
<dbReference type="EMBL" id="BNED01000005">
    <property type="protein sequence ID" value="GHI81984.1"/>
    <property type="molecule type" value="Genomic_DNA"/>
</dbReference>
<feature type="compositionally biased region" description="Gly residues" evidence="1">
    <location>
        <begin position="20"/>
        <end position="43"/>
    </location>
</feature>
<comment type="caution">
    <text evidence="2">The sequence shown here is derived from an EMBL/GenBank/DDBJ whole genome shotgun (WGS) entry which is preliminary data.</text>
</comment>
<feature type="region of interest" description="Disordered" evidence="1">
    <location>
        <begin position="15"/>
        <end position="64"/>
    </location>
</feature>
<keyword evidence="3" id="KW-1185">Reference proteome</keyword>
<accession>A0ABQ3TNH1</accession>
<gene>
    <name evidence="2" type="ORF">Sspor_75450</name>
</gene>